<evidence type="ECO:0000313" key="2">
    <source>
        <dbReference type="EMBL" id="RUO75628.1"/>
    </source>
</evidence>
<organism evidence="2 3">
    <name type="scientific">Pseudidiomarina taiwanensis</name>
    <dbReference type="NCBI Taxonomy" id="337250"/>
    <lineage>
        <taxon>Bacteria</taxon>
        <taxon>Pseudomonadati</taxon>
        <taxon>Pseudomonadota</taxon>
        <taxon>Gammaproteobacteria</taxon>
        <taxon>Alteromonadales</taxon>
        <taxon>Idiomarinaceae</taxon>
        <taxon>Pseudidiomarina</taxon>
    </lineage>
</organism>
<feature type="transmembrane region" description="Helical" evidence="1">
    <location>
        <begin position="123"/>
        <end position="142"/>
    </location>
</feature>
<evidence type="ECO:0000256" key="1">
    <source>
        <dbReference type="SAM" id="Phobius"/>
    </source>
</evidence>
<dbReference type="Proteomes" id="UP000288279">
    <property type="component" value="Unassembled WGS sequence"/>
</dbReference>
<dbReference type="OrthoDB" id="5984490at2"/>
<evidence type="ECO:0000313" key="3">
    <source>
        <dbReference type="Proteomes" id="UP000288279"/>
    </source>
</evidence>
<keyword evidence="1" id="KW-0472">Membrane</keyword>
<feature type="transmembrane region" description="Helical" evidence="1">
    <location>
        <begin position="148"/>
        <end position="166"/>
    </location>
</feature>
<gene>
    <name evidence="2" type="ORF">CWI83_09605</name>
</gene>
<dbReference type="RefSeq" id="WP_126828469.1">
    <property type="nucleotide sequence ID" value="NZ_PIQG01000005.1"/>
</dbReference>
<sequence>MLHLYQGLLFTHILAGSLSLLLFWVPALTRKGSLNHKKFGRYYGFSMNTVAFTGIAMSTLTLLLTSVVKPELYTVPHLAEARVEYAQLFAWFLLHLSILIHSAIYYGNAVLNHKANHSGLKQPYLITILAVLALNGLALAIVGVLNNLVLHIAFGALGFWIGFSNLKFIFAQNYSRKAWLREHLGAYIGSGIGAYTAFIVFGAATVLSATGSIYTALWIAPGIVGTLFIIKLSKKYDPPTVPKTVGKKNI</sequence>
<dbReference type="AlphaFoldDB" id="A0A432ZCF6"/>
<feature type="transmembrane region" description="Helical" evidence="1">
    <location>
        <begin position="6"/>
        <end position="28"/>
    </location>
</feature>
<keyword evidence="1" id="KW-1133">Transmembrane helix</keyword>
<comment type="caution">
    <text evidence="2">The sequence shown here is derived from an EMBL/GenBank/DDBJ whole genome shotgun (WGS) entry which is preliminary data.</text>
</comment>
<feature type="transmembrane region" description="Helical" evidence="1">
    <location>
        <begin position="213"/>
        <end position="230"/>
    </location>
</feature>
<dbReference type="EMBL" id="PIQG01000005">
    <property type="protein sequence ID" value="RUO75628.1"/>
    <property type="molecule type" value="Genomic_DNA"/>
</dbReference>
<proteinExistence type="predicted"/>
<accession>A0A432ZCF6</accession>
<name>A0A432ZCF6_9GAMM</name>
<feature type="transmembrane region" description="Helical" evidence="1">
    <location>
        <begin position="88"/>
        <end position="111"/>
    </location>
</feature>
<reference evidence="2 3" key="1">
    <citation type="journal article" date="2011" name="Front. Microbiol.">
        <title>Genomic signatures of strain selection and enhancement in Bacillus atrophaeus var. globigii, a historical biowarfare simulant.</title>
        <authorList>
            <person name="Gibbons H.S."/>
            <person name="Broomall S.M."/>
            <person name="McNew L.A."/>
            <person name="Daligault H."/>
            <person name="Chapman C."/>
            <person name="Bruce D."/>
            <person name="Karavis M."/>
            <person name="Krepps M."/>
            <person name="McGregor P.A."/>
            <person name="Hong C."/>
            <person name="Park K.H."/>
            <person name="Akmal A."/>
            <person name="Feldman A."/>
            <person name="Lin J.S."/>
            <person name="Chang W.E."/>
            <person name="Higgs B.W."/>
            <person name="Demirev P."/>
            <person name="Lindquist J."/>
            <person name="Liem A."/>
            <person name="Fochler E."/>
            <person name="Read T.D."/>
            <person name="Tapia R."/>
            <person name="Johnson S."/>
            <person name="Bishop-Lilly K.A."/>
            <person name="Detter C."/>
            <person name="Han C."/>
            <person name="Sozhamannan S."/>
            <person name="Rosenzweig C.N."/>
            <person name="Skowronski E.W."/>
        </authorList>
    </citation>
    <scope>NUCLEOTIDE SEQUENCE [LARGE SCALE GENOMIC DNA]</scope>
    <source>
        <strain evidence="2 3">PIT1</strain>
    </source>
</reference>
<keyword evidence="1" id="KW-0812">Transmembrane</keyword>
<evidence type="ECO:0008006" key="4">
    <source>
        <dbReference type="Google" id="ProtNLM"/>
    </source>
</evidence>
<feature type="transmembrane region" description="Helical" evidence="1">
    <location>
        <begin position="186"/>
        <end position="207"/>
    </location>
</feature>
<protein>
    <recommendedName>
        <fullName evidence="4">DUF2306 domain-containing protein</fullName>
    </recommendedName>
</protein>
<keyword evidence="3" id="KW-1185">Reference proteome</keyword>
<feature type="transmembrane region" description="Helical" evidence="1">
    <location>
        <begin position="49"/>
        <end position="68"/>
    </location>
</feature>